<evidence type="ECO:0000313" key="4">
    <source>
        <dbReference type="Proteomes" id="UP001287356"/>
    </source>
</evidence>
<comment type="caution">
    <text evidence="3">The sequence shown here is derived from an EMBL/GenBank/DDBJ whole genome shotgun (WGS) entry which is preliminary data.</text>
</comment>
<feature type="compositionally biased region" description="Low complexity" evidence="1">
    <location>
        <begin position="1"/>
        <end position="14"/>
    </location>
</feature>
<gene>
    <name evidence="3" type="ORF">B0T24DRAFT_427187</name>
</gene>
<feature type="region of interest" description="Disordered" evidence="1">
    <location>
        <begin position="364"/>
        <end position="467"/>
    </location>
</feature>
<feature type="compositionally biased region" description="Acidic residues" evidence="1">
    <location>
        <begin position="400"/>
        <end position="410"/>
    </location>
</feature>
<evidence type="ECO:0000256" key="1">
    <source>
        <dbReference type="SAM" id="MobiDB-lite"/>
    </source>
</evidence>
<feature type="compositionally biased region" description="Low complexity" evidence="1">
    <location>
        <begin position="30"/>
        <end position="50"/>
    </location>
</feature>
<protein>
    <recommendedName>
        <fullName evidence="2">HNH nuclease domain-containing protein</fullName>
    </recommendedName>
</protein>
<dbReference type="EMBL" id="JAULSN010000009">
    <property type="protein sequence ID" value="KAK3365176.1"/>
    <property type="molecule type" value="Genomic_DNA"/>
</dbReference>
<evidence type="ECO:0000313" key="3">
    <source>
        <dbReference type="EMBL" id="KAK3365176.1"/>
    </source>
</evidence>
<feature type="domain" description="HNH nuclease" evidence="2">
    <location>
        <begin position="199"/>
        <end position="263"/>
    </location>
</feature>
<organism evidence="3 4">
    <name type="scientific">Lasiosphaeria ovina</name>
    <dbReference type="NCBI Taxonomy" id="92902"/>
    <lineage>
        <taxon>Eukaryota</taxon>
        <taxon>Fungi</taxon>
        <taxon>Dikarya</taxon>
        <taxon>Ascomycota</taxon>
        <taxon>Pezizomycotina</taxon>
        <taxon>Sordariomycetes</taxon>
        <taxon>Sordariomycetidae</taxon>
        <taxon>Sordariales</taxon>
        <taxon>Lasiosphaeriaceae</taxon>
        <taxon>Lasiosphaeria</taxon>
    </lineage>
</organism>
<proteinExistence type="predicted"/>
<keyword evidence="4" id="KW-1185">Reference proteome</keyword>
<dbReference type="Proteomes" id="UP001287356">
    <property type="component" value="Unassembled WGS sequence"/>
</dbReference>
<feature type="region of interest" description="Disordered" evidence="1">
    <location>
        <begin position="1"/>
        <end position="50"/>
    </location>
</feature>
<dbReference type="AlphaFoldDB" id="A0AAE0JWU6"/>
<reference evidence="3" key="1">
    <citation type="journal article" date="2023" name="Mol. Phylogenet. Evol.">
        <title>Genome-scale phylogeny and comparative genomics of the fungal order Sordariales.</title>
        <authorList>
            <person name="Hensen N."/>
            <person name="Bonometti L."/>
            <person name="Westerberg I."/>
            <person name="Brannstrom I.O."/>
            <person name="Guillou S."/>
            <person name="Cros-Aarteil S."/>
            <person name="Calhoun S."/>
            <person name="Haridas S."/>
            <person name="Kuo A."/>
            <person name="Mondo S."/>
            <person name="Pangilinan J."/>
            <person name="Riley R."/>
            <person name="LaButti K."/>
            <person name="Andreopoulos B."/>
            <person name="Lipzen A."/>
            <person name="Chen C."/>
            <person name="Yan M."/>
            <person name="Daum C."/>
            <person name="Ng V."/>
            <person name="Clum A."/>
            <person name="Steindorff A."/>
            <person name="Ohm R.A."/>
            <person name="Martin F."/>
            <person name="Silar P."/>
            <person name="Natvig D.O."/>
            <person name="Lalanne C."/>
            <person name="Gautier V."/>
            <person name="Ament-Velasquez S.L."/>
            <person name="Kruys A."/>
            <person name="Hutchinson M.I."/>
            <person name="Powell A.J."/>
            <person name="Barry K."/>
            <person name="Miller A.N."/>
            <person name="Grigoriev I.V."/>
            <person name="Debuchy R."/>
            <person name="Gladieux P."/>
            <person name="Hiltunen Thoren M."/>
            <person name="Johannesson H."/>
        </authorList>
    </citation>
    <scope>NUCLEOTIDE SEQUENCE</scope>
    <source>
        <strain evidence="3">CBS 958.72</strain>
    </source>
</reference>
<dbReference type="InterPro" id="IPR003615">
    <property type="entry name" value="HNH_nuc"/>
</dbReference>
<sequence length="467" mass="51986">MTTTTTTTTTTTNTDLPSPIDRSGIPRPIPILALPPQARPEQQQQQQQQQHNALLVLHPNYGDASNVIFSLPCVDPLPQSDSPLEFPTYDAPPSIGASAVETTALSRSYGVHHRTVLVAAQIVANNAFDGYLALDKKGTQAVLIPLEGILIGRKYFFIVPGDEFYPIVPSFQDWQFPHDKLPDSWPAVAPTEAAQAAQCVITRFPWALDRAHIVPTAQTSWFDDNGMSRYGTSVSPSIDDDCNLLWLRRDLHTPTFDAFWFALVPKPVVDTATTTATVVYSVHVLVDNQPLFPTFYHDIQLPHLRGAAREFLFARFAQAVLIRVKPFVTARKRRLIARFVVDGMKEEVIREELSGDALFKAYGGGRTRSASPTKRKRGGEEPPSSVIGQEEEWSPRIVDSDLDEDEDEDEERRGRKRRRAWEGDLGQGVACRDSGGLVETEKWPEPLPPERLSRPPDLSMSVASVDE</sequence>
<accession>A0AAE0JWU6</accession>
<dbReference type="Pfam" id="PF13391">
    <property type="entry name" value="HNH_2"/>
    <property type="match status" value="1"/>
</dbReference>
<name>A0AAE0JWU6_9PEZI</name>
<evidence type="ECO:0000259" key="2">
    <source>
        <dbReference type="Pfam" id="PF13391"/>
    </source>
</evidence>
<reference evidence="3" key="2">
    <citation type="submission" date="2023-06" db="EMBL/GenBank/DDBJ databases">
        <authorList>
            <consortium name="Lawrence Berkeley National Laboratory"/>
            <person name="Haridas S."/>
            <person name="Hensen N."/>
            <person name="Bonometti L."/>
            <person name="Westerberg I."/>
            <person name="Brannstrom I.O."/>
            <person name="Guillou S."/>
            <person name="Cros-Aarteil S."/>
            <person name="Calhoun S."/>
            <person name="Kuo A."/>
            <person name="Mondo S."/>
            <person name="Pangilinan J."/>
            <person name="Riley R."/>
            <person name="Labutti K."/>
            <person name="Andreopoulos B."/>
            <person name="Lipzen A."/>
            <person name="Chen C."/>
            <person name="Yanf M."/>
            <person name="Daum C."/>
            <person name="Ng V."/>
            <person name="Clum A."/>
            <person name="Steindorff A."/>
            <person name="Ohm R."/>
            <person name="Martin F."/>
            <person name="Silar P."/>
            <person name="Natvig D."/>
            <person name="Lalanne C."/>
            <person name="Gautier V."/>
            <person name="Ament-Velasquez S.L."/>
            <person name="Kruys A."/>
            <person name="Hutchinson M.I."/>
            <person name="Powell A.J."/>
            <person name="Barry K."/>
            <person name="Miller A.N."/>
            <person name="Grigoriev I.V."/>
            <person name="Debuchy R."/>
            <person name="Gladieux P."/>
            <person name="Thoren M.H."/>
            <person name="Johannesson H."/>
        </authorList>
    </citation>
    <scope>NUCLEOTIDE SEQUENCE</scope>
    <source>
        <strain evidence="3">CBS 958.72</strain>
    </source>
</reference>